<dbReference type="PANTHER" id="PTHR34598:SF3">
    <property type="entry name" value="OXIDOREDUCTASE AN1597"/>
    <property type="match status" value="1"/>
</dbReference>
<dbReference type="RefSeq" id="WP_067420048.1">
    <property type="nucleotide sequence ID" value="NZ_LNTY01000060.1"/>
</dbReference>
<dbReference type="GO" id="GO:0016491">
    <property type="term" value="F:oxidoreductase activity"/>
    <property type="evidence" value="ECO:0007669"/>
    <property type="project" value="InterPro"/>
</dbReference>
<dbReference type="NCBIfam" id="NF041278">
    <property type="entry name" value="CmcJ_NvfI_EfuI"/>
    <property type="match status" value="1"/>
</dbReference>
<sequence>MQRSAMVNYHIKSPDPQAFQFDVDGVIGTLIEPVLIPTQVSVTDLRGHAEKLHLVEDGVMFAHHTSQIHAFTADDSWVSTYNDEITELLNAKIGAKEVIVFDHTVRIDDPNALRRPARNVHNDYSQSGAEQRLIDILGEEKAAEFARGHYAFVNIWRPVEHTIRTAPLGFIHPDSMAIDDWMSIELIYPDRHGQILGVAANSAHRWIYLSEMTPKEIAIFTIYDNRGQPHVGHSALDIGTSDGQYPRKSIESRVLVRYDG</sequence>
<evidence type="ECO:0000313" key="1">
    <source>
        <dbReference type="EMBL" id="KXF79797.1"/>
    </source>
</evidence>
<dbReference type="Proteomes" id="UP000070529">
    <property type="component" value="Unassembled WGS sequence"/>
</dbReference>
<reference evidence="1 2" key="1">
    <citation type="submission" date="2015-11" db="EMBL/GenBank/DDBJ databases">
        <title>Genomic Taxonomy of the Vibrionaceae.</title>
        <authorList>
            <person name="Gomez-Gil B."/>
            <person name="Enciso-Ibarra J."/>
        </authorList>
    </citation>
    <scope>NUCLEOTIDE SEQUENCE [LARGE SCALE GENOMIC DNA]</scope>
    <source>
        <strain evidence="1 2">CAIM 912</strain>
    </source>
</reference>
<proteinExistence type="predicted"/>
<organism evidence="1 2">
    <name type="scientific">Enterovibrio coralii</name>
    <dbReference type="NCBI Taxonomy" id="294935"/>
    <lineage>
        <taxon>Bacteria</taxon>
        <taxon>Pseudomonadati</taxon>
        <taxon>Pseudomonadota</taxon>
        <taxon>Gammaproteobacteria</taxon>
        <taxon>Vibrionales</taxon>
        <taxon>Vibrionaceae</taxon>
        <taxon>Enterovibrio</taxon>
    </lineage>
</organism>
<protein>
    <recommendedName>
        <fullName evidence="3">Methyltransferase</fullName>
    </recommendedName>
</protein>
<comment type="caution">
    <text evidence="1">The sequence shown here is derived from an EMBL/GenBank/DDBJ whole genome shotgun (WGS) entry which is preliminary data.</text>
</comment>
<name>A0A135I2Y3_9GAMM</name>
<dbReference type="OrthoDB" id="7052511at2"/>
<evidence type="ECO:0008006" key="3">
    <source>
        <dbReference type="Google" id="ProtNLM"/>
    </source>
</evidence>
<dbReference type="PANTHER" id="PTHR34598">
    <property type="entry name" value="BLL6449 PROTEIN"/>
    <property type="match status" value="1"/>
</dbReference>
<dbReference type="InterPro" id="IPR044053">
    <property type="entry name" value="AsaB-like"/>
</dbReference>
<dbReference type="STRING" id="294935.ATN88_12940"/>
<dbReference type="EMBL" id="LNTY01000060">
    <property type="protein sequence ID" value="KXF79797.1"/>
    <property type="molecule type" value="Genomic_DNA"/>
</dbReference>
<accession>A0A135I2Y3</accession>
<gene>
    <name evidence="1" type="ORF">ATN88_12940</name>
</gene>
<dbReference type="AlphaFoldDB" id="A0A135I2Y3"/>
<keyword evidence="2" id="KW-1185">Reference proteome</keyword>
<evidence type="ECO:0000313" key="2">
    <source>
        <dbReference type="Proteomes" id="UP000070529"/>
    </source>
</evidence>